<dbReference type="PANTHER" id="PTHR47331:SF3">
    <property type="match status" value="1"/>
</dbReference>
<comment type="caution">
    <text evidence="1">The sequence shown here is derived from an EMBL/GenBank/DDBJ whole genome shotgun (WGS) entry which is preliminary data.</text>
</comment>
<dbReference type="OrthoDB" id="8046937at2759"/>
<evidence type="ECO:0000313" key="2">
    <source>
        <dbReference type="Proteomes" id="UP001152622"/>
    </source>
</evidence>
<dbReference type="Proteomes" id="UP001152622">
    <property type="component" value="Chromosome 2"/>
</dbReference>
<keyword evidence="2" id="KW-1185">Reference proteome</keyword>
<dbReference type="PANTHER" id="PTHR47331">
    <property type="entry name" value="PHD-TYPE DOMAIN-CONTAINING PROTEIN"/>
    <property type="match status" value="1"/>
</dbReference>
<sequence length="152" mass="16308">MNCGATSAENTESIVAIVPIQVKTNKGQKVTTTYAFLDPGSTACFCTEELMKELNLTSRKTNILLKAMGEKRIVSSHMVSGLEVSSLDCSDFLGLPDTYSQKTIPATKGDNSQETVEYKMVVHLFGAASSPSCASFALRKCAEAQSVQRPSS</sequence>
<proteinExistence type="predicted"/>
<dbReference type="AlphaFoldDB" id="A0A9Q1G614"/>
<reference evidence="1" key="1">
    <citation type="journal article" date="2023" name="Science">
        <title>Genome structures resolve the early diversification of teleost fishes.</title>
        <authorList>
            <person name="Parey E."/>
            <person name="Louis A."/>
            <person name="Montfort J."/>
            <person name="Bouchez O."/>
            <person name="Roques C."/>
            <person name="Iampietro C."/>
            <person name="Lluch J."/>
            <person name="Castinel A."/>
            <person name="Donnadieu C."/>
            <person name="Desvignes T."/>
            <person name="Floi Bucao C."/>
            <person name="Jouanno E."/>
            <person name="Wen M."/>
            <person name="Mejri S."/>
            <person name="Dirks R."/>
            <person name="Jansen H."/>
            <person name="Henkel C."/>
            <person name="Chen W.J."/>
            <person name="Zahm M."/>
            <person name="Cabau C."/>
            <person name="Klopp C."/>
            <person name="Thompson A.W."/>
            <person name="Robinson-Rechavi M."/>
            <person name="Braasch I."/>
            <person name="Lecointre G."/>
            <person name="Bobe J."/>
            <person name="Postlethwait J.H."/>
            <person name="Berthelot C."/>
            <person name="Roest Crollius H."/>
            <person name="Guiguen Y."/>
        </authorList>
    </citation>
    <scope>NUCLEOTIDE SEQUENCE</scope>
    <source>
        <strain evidence="1">WJC10195</strain>
    </source>
</reference>
<evidence type="ECO:0000313" key="1">
    <source>
        <dbReference type="EMBL" id="KAJ8375703.1"/>
    </source>
</evidence>
<gene>
    <name evidence="1" type="ORF">SKAU_G00062830</name>
</gene>
<name>A0A9Q1G614_SYNKA</name>
<protein>
    <submittedName>
        <fullName evidence="1">Uncharacterized protein</fullName>
    </submittedName>
</protein>
<dbReference type="EMBL" id="JAINUF010000002">
    <property type="protein sequence ID" value="KAJ8375703.1"/>
    <property type="molecule type" value="Genomic_DNA"/>
</dbReference>
<accession>A0A9Q1G614</accession>
<organism evidence="1 2">
    <name type="scientific">Synaphobranchus kaupii</name>
    <name type="common">Kaup's arrowtooth eel</name>
    <dbReference type="NCBI Taxonomy" id="118154"/>
    <lineage>
        <taxon>Eukaryota</taxon>
        <taxon>Metazoa</taxon>
        <taxon>Chordata</taxon>
        <taxon>Craniata</taxon>
        <taxon>Vertebrata</taxon>
        <taxon>Euteleostomi</taxon>
        <taxon>Actinopterygii</taxon>
        <taxon>Neopterygii</taxon>
        <taxon>Teleostei</taxon>
        <taxon>Anguilliformes</taxon>
        <taxon>Synaphobranchidae</taxon>
        <taxon>Synaphobranchus</taxon>
    </lineage>
</organism>